<dbReference type="Proteomes" id="UP000887576">
    <property type="component" value="Unplaced"/>
</dbReference>
<dbReference type="WBParaSite" id="JU765_v2.g12882.t3">
    <property type="protein sequence ID" value="JU765_v2.g12882.t3"/>
    <property type="gene ID" value="JU765_v2.g12882"/>
</dbReference>
<evidence type="ECO:0000313" key="2">
    <source>
        <dbReference type="WBParaSite" id="JU765_v2.g12882.t3"/>
    </source>
</evidence>
<proteinExistence type="predicted"/>
<reference evidence="2" key="1">
    <citation type="submission" date="2022-11" db="UniProtKB">
        <authorList>
            <consortium name="WormBaseParasite"/>
        </authorList>
    </citation>
    <scope>IDENTIFICATION</scope>
</reference>
<sequence>MIYIIFLIIFLFLFEHLYWKRRNLPPGPIPLPILGNTLALALNPPGYEPFLQWKKKFGSVYTFWFGNNPAVCLADYKIIKETIIDNSETFSARSTLDDLIQVVRGGHYGVVETSGPLWREQRRFMLHTFRDFGMETIIDNSETFSARSTLDDLIQVVRGGHYGVVETSGPLWREQRRFMLHTFRDFGMGKNMMQEKILDEVVFLIDTLKNSKDLESHNIQADVDRAVGSIINSLLFGYRYEKERIQEFFKLKQCLTNHMRFVMEPLTTIAMCQPLTIGKLPIFKSKLEKLLDNMNQLYNYFEKQMNEKKQQHKFDEDSEEPTNFCEAFLKEMHRQGGENEEKHSFSDNQLKNMCLDLWIAGLESTSNTVGFAILYYIRHPRTQYLVKKELDSVIDSDRLITVDDKNKLPYLNAFISETQRLANLLPINLIRKTTKDTTIDGHFIPQGSAVIPQISCVLYDEKIFPEPYSFKPERFIFPEPYSFKPERFVDSEGNLKKIEEHIPFSIGKRQCMGESLARMELFLLIANLFNQFEFFAEDGKNVPSLEKKFGFAVQPHPFHCQIRHRFSQ</sequence>
<accession>A0AC34Q4W0</accession>
<evidence type="ECO:0000313" key="1">
    <source>
        <dbReference type="Proteomes" id="UP000887576"/>
    </source>
</evidence>
<organism evidence="1 2">
    <name type="scientific">Panagrolaimus sp. JU765</name>
    <dbReference type="NCBI Taxonomy" id="591449"/>
    <lineage>
        <taxon>Eukaryota</taxon>
        <taxon>Metazoa</taxon>
        <taxon>Ecdysozoa</taxon>
        <taxon>Nematoda</taxon>
        <taxon>Chromadorea</taxon>
        <taxon>Rhabditida</taxon>
        <taxon>Tylenchina</taxon>
        <taxon>Panagrolaimomorpha</taxon>
        <taxon>Panagrolaimoidea</taxon>
        <taxon>Panagrolaimidae</taxon>
        <taxon>Panagrolaimus</taxon>
    </lineage>
</organism>
<name>A0AC34Q4W0_9BILA</name>
<protein>
    <submittedName>
        <fullName evidence="2">Cytochrome P450</fullName>
    </submittedName>
</protein>